<evidence type="ECO:0000313" key="2">
    <source>
        <dbReference type="Proteomes" id="UP000007037"/>
    </source>
</evidence>
<gene>
    <name evidence="1" type="ordered locus">LIC_11692</name>
</gene>
<accession>Q72RQ2</accession>
<dbReference type="EMBL" id="AE016823">
    <property type="protein sequence ID" value="AAS70281.1"/>
    <property type="molecule type" value="Genomic_DNA"/>
</dbReference>
<sequence length="76" mass="8938">MDGRFFGLDWILHENAPMKKFILKVRIKKKSKNFGIKKSDLSVRCKKVNSKDVIFPVLNKKVKRHLSFLDVSHPEK</sequence>
<dbReference type="Proteomes" id="UP000007037">
    <property type="component" value="Chromosome I"/>
</dbReference>
<protein>
    <submittedName>
        <fullName evidence="1">Uncharacterized protein</fullName>
    </submittedName>
</protein>
<evidence type="ECO:0000313" key="1">
    <source>
        <dbReference type="EMBL" id="AAS70281.1"/>
    </source>
</evidence>
<dbReference type="HOGENOM" id="CLU_2770856_0_0_12"/>
<dbReference type="KEGG" id="lic:LIC_11692"/>
<dbReference type="AlphaFoldDB" id="Q72RQ2"/>
<name>Q72RQ2_LEPIC</name>
<proteinExistence type="predicted"/>
<reference evidence="1 2" key="1">
    <citation type="journal article" date="2004" name="J. Bacteriol.">
        <title>Comparative genomics of two Leptospira interrogans serovars reveals novel insights into physiology and pathogenesis.</title>
        <authorList>
            <person name="Nascimento A.L."/>
            <person name="Ko A.I."/>
            <person name="Martins E.A."/>
            <person name="Monteiro-Vitorello C.B."/>
            <person name="Ho P.L."/>
            <person name="Haake D.A."/>
            <person name="Verjovski-Almeida S."/>
            <person name="Hartskeerl R.A."/>
            <person name="Marques M.V."/>
            <person name="Oliveira M.C."/>
            <person name="Menck C.F."/>
            <person name="Leite L.C."/>
            <person name="Carrer H."/>
            <person name="Coutinho L.L."/>
            <person name="Degrave W.M."/>
            <person name="Dellagostin O.A."/>
            <person name="El-Dorry H."/>
            <person name="Ferro E.S."/>
            <person name="Ferro M.I."/>
            <person name="Furlan L.R."/>
            <person name="Gamberini M."/>
            <person name="Giglioti E.A."/>
            <person name="Goes-Neto A."/>
            <person name="Goldman G.H."/>
            <person name="Goldman M.H."/>
            <person name="Harakava R."/>
            <person name="Jeronimo S.M."/>
            <person name="Junqueira-De-Azevedo I.L."/>
            <person name="Kimura E.T."/>
            <person name="Kuramae E.E."/>
            <person name="Lemos E.G."/>
            <person name="Lemos M.V."/>
            <person name="Marino C.L."/>
            <person name="Nunes L.R."/>
            <person name="De Oliveira R.C."/>
            <person name="Pereira G.G."/>
            <person name="Reis M.S."/>
            <person name="Schriefer A."/>
            <person name="Siqueira W.J."/>
            <person name="Sommer P."/>
            <person name="Tsai S.M."/>
            <person name="Simpson A.J."/>
            <person name="Ferro J.A."/>
            <person name="Camargo L.E."/>
            <person name="Kitajima J.P."/>
            <person name="Setubal J.C."/>
            <person name="Van Sluys M.A."/>
        </authorList>
    </citation>
    <scope>NUCLEOTIDE SEQUENCE [LARGE SCALE GENOMIC DNA]</scope>
    <source>
        <strain evidence="1 2">Fiocruz L1-130</strain>
    </source>
</reference>
<organism evidence="1 2">
    <name type="scientific">Leptospira interrogans serogroup Icterohaemorrhagiae serovar copenhageni (strain Fiocruz L1-130)</name>
    <dbReference type="NCBI Taxonomy" id="267671"/>
    <lineage>
        <taxon>Bacteria</taxon>
        <taxon>Pseudomonadati</taxon>
        <taxon>Spirochaetota</taxon>
        <taxon>Spirochaetia</taxon>
        <taxon>Leptospirales</taxon>
        <taxon>Leptospiraceae</taxon>
        <taxon>Leptospira</taxon>
    </lineage>
</organism>